<reference evidence="1" key="1">
    <citation type="submission" date="2017-04" db="EMBL/GenBank/DDBJ databases">
        <title>Population genomics of picophytoplankton unveils novel chromosome hypervariability.</title>
        <authorList>
            <consortium name="DOE Joint Genome Institute"/>
            <person name="Blanc-Mathieu R."/>
            <person name="Krasovec M."/>
            <person name="Hebrard M."/>
            <person name="Yau S."/>
            <person name="Desgranges E."/>
            <person name="Martin J."/>
            <person name="Schackwitz W."/>
            <person name="Kuo A."/>
            <person name="Salin G."/>
            <person name="Donnadieu C."/>
            <person name="Desdevises Y."/>
            <person name="Sanchez-Ferandin S."/>
            <person name="Moreau H."/>
            <person name="Rivals E."/>
            <person name="Grigoriev I.V."/>
            <person name="Grimsley N."/>
            <person name="Eyre-Walker A."/>
            <person name="Piganeau G."/>
        </authorList>
    </citation>
    <scope>NUCLEOTIDE SEQUENCE [LARGE SCALE GENOMIC DNA]</scope>
    <source>
        <strain evidence="1">RCC 1115</strain>
    </source>
</reference>
<feature type="non-terminal residue" evidence="1">
    <location>
        <position position="1"/>
    </location>
</feature>
<proteinExistence type="predicted"/>
<dbReference type="EMBL" id="KZ155839">
    <property type="protein sequence ID" value="OUS41791.1"/>
    <property type="molecule type" value="Genomic_DNA"/>
</dbReference>
<organism evidence="1">
    <name type="scientific">Ostreococcus tauri</name>
    <name type="common">Marine green alga</name>
    <dbReference type="NCBI Taxonomy" id="70448"/>
    <lineage>
        <taxon>Eukaryota</taxon>
        <taxon>Viridiplantae</taxon>
        <taxon>Chlorophyta</taxon>
        <taxon>Mamiellophyceae</taxon>
        <taxon>Mamiellales</taxon>
        <taxon>Bathycoccaceae</taxon>
        <taxon>Ostreococcus</taxon>
    </lineage>
</organism>
<sequence>TSNYNSFLFNDIYGRDLHRSLRHLCASRNSRDGLFFCSRSHMCVPVLGRSSESTVRERLETVIPSTIHVTINAQIADMA</sequence>
<feature type="non-terminal residue" evidence="1">
    <location>
        <position position="79"/>
    </location>
</feature>
<dbReference type="Proteomes" id="UP000195557">
    <property type="component" value="Unassembled WGS sequence"/>
</dbReference>
<protein>
    <submittedName>
        <fullName evidence="1">Uncharacterized protein</fullName>
    </submittedName>
</protein>
<name>A0A1Y5HWX9_OSTTA</name>
<accession>A0A1Y5HWX9</accession>
<evidence type="ECO:0000313" key="1">
    <source>
        <dbReference type="EMBL" id="OUS41791.1"/>
    </source>
</evidence>
<dbReference type="AlphaFoldDB" id="A0A1Y5HWX9"/>
<gene>
    <name evidence="1" type="ORF">BE221DRAFT_2080</name>
</gene>